<proteinExistence type="predicted"/>
<feature type="compositionally biased region" description="Basic and acidic residues" evidence="1">
    <location>
        <begin position="132"/>
        <end position="144"/>
    </location>
</feature>
<sequence length="144" mass="15872">MDMLQREYSQRLGGFHPPPPGIPYADTRADQSLGDLQRSIVKLSQAIKHLAVQPCALQDEMQLNLDRGQAEFCKGETMKDPTTELDAAGQYHADSELQSNRVLPTNGMNSVRRLIMASDPSLGISSPGPRPGFHERVLDHGRHG</sequence>
<evidence type="ECO:0000313" key="3">
    <source>
        <dbReference type="Proteomes" id="UP001189429"/>
    </source>
</evidence>
<comment type="caution">
    <text evidence="2">The sequence shown here is derived from an EMBL/GenBank/DDBJ whole genome shotgun (WGS) entry which is preliminary data.</text>
</comment>
<organism evidence="2 3">
    <name type="scientific">Prorocentrum cordatum</name>
    <dbReference type="NCBI Taxonomy" id="2364126"/>
    <lineage>
        <taxon>Eukaryota</taxon>
        <taxon>Sar</taxon>
        <taxon>Alveolata</taxon>
        <taxon>Dinophyceae</taxon>
        <taxon>Prorocentrales</taxon>
        <taxon>Prorocentraceae</taxon>
        <taxon>Prorocentrum</taxon>
    </lineage>
</organism>
<accession>A0ABN9X056</accession>
<protein>
    <submittedName>
        <fullName evidence="2">Uncharacterized protein</fullName>
    </submittedName>
</protein>
<evidence type="ECO:0000313" key="2">
    <source>
        <dbReference type="EMBL" id="CAK0892624.1"/>
    </source>
</evidence>
<dbReference type="Proteomes" id="UP001189429">
    <property type="component" value="Unassembled WGS sequence"/>
</dbReference>
<reference evidence="2" key="1">
    <citation type="submission" date="2023-10" db="EMBL/GenBank/DDBJ databases">
        <authorList>
            <person name="Chen Y."/>
            <person name="Shah S."/>
            <person name="Dougan E. K."/>
            <person name="Thang M."/>
            <person name="Chan C."/>
        </authorList>
    </citation>
    <scope>NUCLEOTIDE SEQUENCE [LARGE SCALE GENOMIC DNA]</scope>
</reference>
<keyword evidence="3" id="KW-1185">Reference proteome</keyword>
<name>A0ABN9X056_9DINO</name>
<evidence type="ECO:0000256" key="1">
    <source>
        <dbReference type="SAM" id="MobiDB-lite"/>
    </source>
</evidence>
<feature type="region of interest" description="Disordered" evidence="1">
    <location>
        <begin position="119"/>
        <end position="144"/>
    </location>
</feature>
<feature type="region of interest" description="Disordered" evidence="1">
    <location>
        <begin position="1"/>
        <end position="23"/>
    </location>
</feature>
<gene>
    <name evidence="2" type="ORF">PCOR1329_LOCUS72245</name>
</gene>
<dbReference type="EMBL" id="CAUYUJ010019641">
    <property type="protein sequence ID" value="CAK0892624.1"/>
    <property type="molecule type" value="Genomic_DNA"/>
</dbReference>